<evidence type="ECO:0000313" key="1">
    <source>
        <dbReference type="EMBL" id="KAA0707251.1"/>
    </source>
</evidence>
<proteinExistence type="predicted"/>
<gene>
    <name evidence="1" type="ORF">E1301_Tti002572</name>
</gene>
<evidence type="ECO:0000313" key="2">
    <source>
        <dbReference type="Proteomes" id="UP000324632"/>
    </source>
</evidence>
<reference evidence="1 2" key="1">
    <citation type="journal article" date="2019" name="Mol. Ecol. Resour.">
        <title>Chromosome-level genome assembly of Triplophysa tibetana, a fish adapted to the harsh high-altitude environment of the Tibetan Plateau.</title>
        <authorList>
            <person name="Yang X."/>
            <person name="Liu H."/>
            <person name="Ma Z."/>
            <person name="Zou Y."/>
            <person name="Zou M."/>
            <person name="Mao Y."/>
            <person name="Li X."/>
            <person name="Wang H."/>
            <person name="Chen T."/>
            <person name="Wang W."/>
            <person name="Yang R."/>
        </authorList>
    </citation>
    <scope>NUCLEOTIDE SEQUENCE [LARGE SCALE GENOMIC DNA]</scope>
    <source>
        <strain evidence="1">TTIB1903HZAU</strain>
        <tissue evidence="1">Muscle</tissue>
    </source>
</reference>
<sequence length="151" mass="16872">MSLKDSTKCFVPPSNPARLEAKVDDLRFKVDQLLTRSSGRGCPLCGTCAQHGTLQEAMTSQLSAQARLLDSLERKVLEMRTALEDLSCGLEDRLCEKVSVPLVALQRRKSLPVRTSMDEVYVRLDTPRERKIVSQALNVASEKGDYNDQTF</sequence>
<organism evidence="1 2">
    <name type="scientific">Triplophysa tibetana</name>
    <dbReference type="NCBI Taxonomy" id="1572043"/>
    <lineage>
        <taxon>Eukaryota</taxon>
        <taxon>Metazoa</taxon>
        <taxon>Chordata</taxon>
        <taxon>Craniata</taxon>
        <taxon>Vertebrata</taxon>
        <taxon>Euteleostomi</taxon>
        <taxon>Actinopterygii</taxon>
        <taxon>Neopterygii</taxon>
        <taxon>Teleostei</taxon>
        <taxon>Ostariophysi</taxon>
        <taxon>Cypriniformes</taxon>
        <taxon>Nemacheilidae</taxon>
        <taxon>Triplophysa</taxon>
    </lineage>
</organism>
<dbReference type="EMBL" id="SOYY01000020">
    <property type="protein sequence ID" value="KAA0707251.1"/>
    <property type="molecule type" value="Genomic_DNA"/>
</dbReference>
<keyword evidence="2" id="KW-1185">Reference proteome</keyword>
<dbReference type="Proteomes" id="UP000324632">
    <property type="component" value="Chromosome 20"/>
</dbReference>
<accession>A0A5A9NEL9</accession>
<dbReference type="AlphaFoldDB" id="A0A5A9NEL9"/>
<name>A0A5A9NEL9_9TELE</name>
<comment type="caution">
    <text evidence="1">The sequence shown here is derived from an EMBL/GenBank/DDBJ whole genome shotgun (WGS) entry which is preliminary data.</text>
</comment>
<protein>
    <submittedName>
        <fullName evidence="1">Uncharacterized protein</fullName>
    </submittedName>
</protein>